<dbReference type="EMBL" id="FQZM01000009">
    <property type="protein sequence ID" value="SHI69027.1"/>
    <property type="molecule type" value="Genomic_DNA"/>
</dbReference>
<dbReference type="SUPFAM" id="SSF53335">
    <property type="entry name" value="S-adenosyl-L-methionine-dependent methyltransferases"/>
    <property type="match status" value="1"/>
</dbReference>
<evidence type="ECO:0000313" key="3">
    <source>
        <dbReference type="Proteomes" id="UP000184529"/>
    </source>
</evidence>
<dbReference type="GO" id="GO:0008757">
    <property type="term" value="F:S-adenosylmethionine-dependent methyltransferase activity"/>
    <property type="evidence" value="ECO:0007669"/>
    <property type="project" value="InterPro"/>
</dbReference>
<dbReference type="AlphaFoldDB" id="A0A1M6D727"/>
<organism evidence="2 3">
    <name type="scientific">Desulfofundulus thermosubterraneus DSM 16057</name>
    <dbReference type="NCBI Taxonomy" id="1121432"/>
    <lineage>
        <taxon>Bacteria</taxon>
        <taxon>Bacillati</taxon>
        <taxon>Bacillota</taxon>
        <taxon>Clostridia</taxon>
        <taxon>Eubacteriales</taxon>
        <taxon>Peptococcaceae</taxon>
        <taxon>Desulfofundulus</taxon>
    </lineage>
</organism>
<evidence type="ECO:0000259" key="1">
    <source>
        <dbReference type="Pfam" id="PF08241"/>
    </source>
</evidence>
<name>A0A1M6D727_9FIRM</name>
<dbReference type="Gene3D" id="3.40.50.150">
    <property type="entry name" value="Vaccinia Virus protein VP39"/>
    <property type="match status" value="1"/>
</dbReference>
<gene>
    <name evidence="2" type="ORF">SAMN02745219_00848</name>
</gene>
<dbReference type="InterPro" id="IPR013216">
    <property type="entry name" value="Methyltransf_11"/>
</dbReference>
<keyword evidence="2" id="KW-0808">Transferase</keyword>
<dbReference type="InterPro" id="IPR029063">
    <property type="entry name" value="SAM-dependent_MTases_sf"/>
</dbReference>
<dbReference type="Pfam" id="PF08241">
    <property type="entry name" value="Methyltransf_11"/>
    <property type="match status" value="1"/>
</dbReference>
<feature type="domain" description="Methyltransferase type 11" evidence="1">
    <location>
        <begin position="47"/>
        <end position="135"/>
    </location>
</feature>
<sequence>MRDEEYRLLWEEEERHWWHAGKRQIVRGQVLKFLAGRSTNQGKVRLLDVGCGDGALLRELGCLVEAEGIDCHLPLVERARAGGLRVCHGDACRLPYDNATFFDLVLLLDVLEHLDDDRLGLMEAGRVLRPGGMVLVSVPAHPWLYGSHDRALGHRRRYTPQSLFRTAGGAGLSVEFMSYTNFFIFPAAALVRMKERSQSGGAVRGCLPPFWGKFIAGFYRVESWWLKRWSIPIGLSLLVRLSKEAFL</sequence>
<protein>
    <submittedName>
        <fullName evidence="2">Methyltransferase domain-containing protein</fullName>
    </submittedName>
</protein>
<reference evidence="3" key="1">
    <citation type="submission" date="2016-11" db="EMBL/GenBank/DDBJ databases">
        <authorList>
            <person name="Varghese N."/>
            <person name="Submissions S."/>
        </authorList>
    </citation>
    <scope>NUCLEOTIDE SEQUENCE [LARGE SCALE GENOMIC DNA]</scope>
    <source>
        <strain evidence="3">DSM 16057</strain>
    </source>
</reference>
<dbReference type="RefSeq" id="WP_072867518.1">
    <property type="nucleotide sequence ID" value="NZ_FQZM01000009.1"/>
</dbReference>
<dbReference type="OrthoDB" id="9757640at2"/>
<keyword evidence="3" id="KW-1185">Reference proteome</keyword>
<dbReference type="STRING" id="1121432.SAMN02745219_00848"/>
<proteinExistence type="predicted"/>
<dbReference type="PANTHER" id="PTHR43464:SF94">
    <property type="entry name" value="MALONYL-[ACYL-CARRIER PROTEIN] O-METHYLTRANSFERASE"/>
    <property type="match status" value="1"/>
</dbReference>
<dbReference type="PANTHER" id="PTHR43464">
    <property type="entry name" value="METHYLTRANSFERASE"/>
    <property type="match status" value="1"/>
</dbReference>
<dbReference type="GO" id="GO:0032259">
    <property type="term" value="P:methylation"/>
    <property type="evidence" value="ECO:0007669"/>
    <property type="project" value="UniProtKB-KW"/>
</dbReference>
<keyword evidence="2" id="KW-0489">Methyltransferase</keyword>
<evidence type="ECO:0000313" key="2">
    <source>
        <dbReference type="EMBL" id="SHI69027.1"/>
    </source>
</evidence>
<dbReference type="Proteomes" id="UP000184529">
    <property type="component" value="Unassembled WGS sequence"/>
</dbReference>
<dbReference type="CDD" id="cd02440">
    <property type="entry name" value="AdoMet_MTases"/>
    <property type="match status" value="1"/>
</dbReference>
<accession>A0A1M6D727</accession>